<evidence type="ECO:0000256" key="1">
    <source>
        <dbReference type="ARBA" id="ARBA00002486"/>
    </source>
</evidence>
<dbReference type="Gene3D" id="1.10.10.10">
    <property type="entry name" value="Winged helix-like DNA-binding domain superfamily/Winged helix DNA-binding domain"/>
    <property type="match status" value="1"/>
</dbReference>
<dbReference type="EMBL" id="JAAIKC010000025">
    <property type="protein sequence ID" value="NEW09849.1"/>
    <property type="molecule type" value="Genomic_DNA"/>
</dbReference>
<dbReference type="InterPro" id="IPR000600">
    <property type="entry name" value="ROK"/>
</dbReference>
<comment type="function">
    <text evidence="1">Transcriptional repressor of xylose-utilizing enzymes.</text>
</comment>
<dbReference type="InterPro" id="IPR043129">
    <property type="entry name" value="ATPase_NBD"/>
</dbReference>
<dbReference type="InterPro" id="IPR001995">
    <property type="entry name" value="Peptidase_A2_cat"/>
</dbReference>
<dbReference type="InterPro" id="IPR036388">
    <property type="entry name" value="WH-like_DNA-bd_sf"/>
</dbReference>
<protein>
    <submittedName>
        <fullName evidence="5">ROK family protein</fullName>
    </submittedName>
</protein>
<feature type="domain" description="Peptidase A2" evidence="4">
    <location>
        <begin position="190"/>
        <end position="225"/>
    </location>
</feature>
<reference evidence="5" key="1">
    <citation type="submission" date="2020-02" db="EMBL/GenBank/DDBJ databases">
        <authorList>
            <person name="Shen X.-R."/>
            <person name="Zhang Y.-X."/>
        </authorList>
    </citation>
    <scope>NUCLEOTIDE SEQUENCE</scope>
    <source>
        <strain evidence="5">SYP-B3998</strain>
    </source>
</reference>
<sequence length="407" mass="44663">MSHLDLVEIKELISNRKAKEIYERICRQATVSKTDLLDQSGMTVSTLTRLLDELTSQGLILESGFGVSTGGRRPILYEKNPKFAYVWGLEISRTLSKLVLVDLGMNKIDSRIWEMTPEMTPDALITLIVSEAERMLTEHKLDKSLILGLGIGAVGPVDRLAGVILEPSYFLANGWKNVEVCRILSDRLGVPALLDNGANTAILAESWIQRSQSFKHLLYIHAGIGVRSSMVSEGKVLYGAVDMEGSIGQMIIQTDGVPHRDASGNYGALESYASLYAIEKAARSALKKGRATVLTHFVESPEQLKYVHVLEALKKNDPLVVEIITEAATYFGIGLANLLNMLHPEKVILGGPLLAGGDLFFQTATQVAIRKTYYYPSYQVVFSKGQLGEEALAMGAAVMVMNQLVKY</sequence>
<gene>
    <name evidence="5" type="ORF">GK047_28425</name>
</gene>
<dbReference type="PANTHER" id="PTHR18964:SF149">
    <property type="entry name" value="BIFUNCTIONAL UDP-N-ACETYLGLUCOSAMINE 2-EPIMERASE_N-ACETYLMANNOSAMINE KINASE"/>
    <property type="match status" value="1"/>
</dbReference>
<proteinExistence type="inferred from homology"/>
<dbReference type="PANTHER" id="PTHR18964">
    <property type="entry name" value="ROK (REPRESSOR, ORF, KINASE) FAMILY"/>
    <property type="match status" value="1"/>
</dbReference>
<dbReference type="SUPFAM" id="SSF46785">
    <property type="entry name" value="Winged helix' DNA-binding domain"/>
    <property type="match status" value="1"/>
</dbReference>
<dbReference type="Gene3D" id="3.30.420.40">
    <property type="match status" value="2"/>
</dbReference>
<evidence type="ECO:0000256" key="2">
    <source>
        <dbReference type="ARBA" id="ARBA00006479"/>
    </source>
</evidence>
<keyword evidence="3" id="KW-0859">Xylose metabolism</keyword>
<dbReference type="InterPro" id="IPR036390">
    <property type="entry name" value="WH_DNA-bd_sf"/>
</dbReference>
<keyword evidence="3" id="KW-0119">Carbohydrate metabolism</keyword>
<dbReference type="CDD" id="cd24059">
    <property type="entry name" value="ASKHA_NBD_ROK_TM1224-like"/>
    <property type="match status" value="1"/>
</dbReference>
<evidence type="ECO:0000256" key="3">
    <source>
        <dbReference type="ARBA" id="ARBA00022629"/>
    </source>
</evidence>
<organism evidence="5">
    <name type="scientific">Paenibacillus sp. SYP-B3998</name>
    <dbReference type="NCBI Taxonomy" id="2678564"/>
    <lineage>
        <taxon>Bacteria</taxon>
        <taxon>Bacillati</taxon>
        <taxon>Bacillota</taxon>
        <taxon>Bacilli</taxon>
        <taxon>Bacillales</taxon>
        <taxon>Paenibacillaceae</taxon>
        <taxon>Paenibacillus</taxon>
    </lineage>
</organism>
<comment type="similarity">
    <text evidence="2">Belongs to the ROK (NagC/XylR) family.</text>
</comment>
<evidence type="ECO:0000313" key="5">
    <source>
        <dbReference type="EMBL" id="NEW09849.1"/>
    </source>
</evidence>
<dbReference type="PROSITE" id="PS50175">
    <property type="entry name" value="ASP_PROT_RETROV"/>
    <property type="match status" value="1"/>
</dbReference>
<dbReference type="Pfam" id="PF00480">
    <property type="entry name" value="ROK"/>
    <property type="match status" value="1"/>
</dbReference>
<dbReference type="GO" id="GO:0006508">
    <property type="term" value="P:proteolysis"/>
    <property type="evidence" value="ECO:0007669"/>
    <property type="project" value="InterPro"/>
</dbReference>
<dbReference type="RefSeq" id="WP_163954069.1">
    <property type="nucleotide sequence ID" value="NZ_JAAIKC010000025.1"/>
</dbReference>
<evidence type="ECO:0000259" key="4">
    <source>
        <dbReference type="PROSITE" id="PS50175"/>
    </source>
</evidence>
<dbReference type="SUPFAM" id="SSF53067">
    <property type="entry name" value="Actin-like ATPase domain"/>
    <property type="match status" value="1"/>
</dbReference>
<comment type="caution">
    <text evidence="5">The sequence shown here is derived from an EMBL/GenBank/DDBJ whole genome shotgun (WGS) entry which is preliminary data.</text>
</comment>
<name>A0A6G4A7R9_9BACL</name>
<dbReference type="AlphaFoldDB" id="A0A6G4A7R9"/>
<dbReference type="GO" id="GO:0042732">
    <property type="term" value="P:D-xylose metabolic process"/>
    <property type="evidence" value="ECO:0007669"/>
    <property type="project" value="UniProtKB-KW"/>
</dbReference>
<dbReference type="GO" id="GO:0004190">
    <property type="term" value="F:aspartic-type endopeptidase activity"/>
    <property type="evidence" value="ECO:0007669"/>
    <property type="project" value="InterPro"/>
</dbReference>
<accession>A0A6G4A7R9</accession>